<dbReference type="PANTHER" id="PTHR43648:SF1">
    <property type="entry name" value="ELECTRON TRANSFER FLAVOPROTEIN BETA SUBUNIT LYSINE METHYLTRANSFERASE"/>
    <property type="match status" value="1"/>
</dbReference>
<protein>
    <recommendedName>
        <fullName evidence="6">Ribosomal protein L11 methyltransferase</fullName>
        <shortName evidence="6">L11 Mtase</shortName>
        <ecNumber evidence="6">2.1.1.-</ecNumber>
    </recommendedName>
</protein>
<dbReference type="HAMAP" id="MF_00735">
    <property type="entry name" value="Methyltr_PrmA"/>
    <property type="match status" value="1"/>
</dbReference>
<keyword evidence="4 6" id="KW-0808">Transferase</keyword>
<comment type="catalytic activity">
    <reaction evidence="6">
        <text>L-lysyl-[protein] + 3 S-adenosyl-L-methionine = N(6),N(6),N(6)-trimethyl-L-lysyl-[protein] + 3 S-adenosyl-L-homocysteine + 3 H(+)</text>
        <dbReference type="Rhea" id="RHEA:54192"/>
        <dbReference type="Rhea" id="RHEA-COMP:9752"/>
        <dbReference type="Rhea" id="RHEA-COMP:13826"/>
        <dbReference type="ChEBI" id="CHEBI:15378"/>
        <dbReference type="ChEBI" id="CHEBI:29969"/>
        <dbReference type="ChEBI" id="CHEBI:57856"/>
        <dbReference type="ChEBI" id="CHEBI:59789"/>
        <dbReference type="ChEBI" id="CHEBI:61961"/>
    </reaction>
</comment>
<dbReference type="InterPro" id="IPR050078">
    <property type="entry name" value="Ribosomal_L11_MeTrfase_PrmA"/>
</dbReference>
<reference evidence="7 8" key="1">
    <citation type="submission" date="2015-08" db="EMBL/GenBank/DDBJ databases">
        <authorList>
            <person name="Babu N.S."/>
            <person name="Beckwith C.J."/>
            <person name="Beseler K.G."/>
            <person name="Brison A."/>
            <person name="Carone J.V."/>
            <person name="Caskin T.P."/>
            <person name="Diamond M."/>
            <person name="Durham M.E."/>
            <person name="Foxe J.M."/>
            <person name="Go M."/>
            <person name="Henderson B.A."/>
            <person name="Jones I.B."/>
            <person name="McGettigan J.A."/>
            <person name="Micheletti S.J."/>
            <person name="Nasrallah M.E."/>
            <person name="Ortiz D."/>
            <person name="Piller C.R."/>
            <person name="Privatt S.R."/>
            <person name="Schneider S.L."/>
            <person name="Sharp S."/>
            <person name="Smith T.C."/>
            <person name="Stanton J.D."/>
            <person name="Ullery H.E."/>
            <person name="Wilson R.J."/>
            <person name="Serrano M.G."/>
            <person name="Buck G."/>
            <person name="Lee V."/>
            <person name="Wang Y."/>
            <person name="Carvalho R."/>
            <person name="Voegtly L."/>
            <person name="Shi R."/>
            <person name="Duckworth R."/>
            <person name="Johnson A."/>
            <person name="Loviza R."/>
            <person name="Walstead R."/>
            <person name="Shah Z."/>
            <person name="Kiflezghi M."/>
            <person name="Wade K."/>
            <person name="Ball S.L."/>
            <person name="Bradley K.W."/>
            <person name="Asai D.J."/>
            <person name="Bowman C.A."/>
            <person name="Russell D.A."/>
            <person name="Pope W.H."/>
            <person name="Jacobs-Sera D."/>
            <person name="Hendrix R.W."/>
            <person name="Hatfull G.F."/>
        </authorList>
    </citation>
    <scope>NUCLEOTIDE SEQUENCE [LARGE SCALE GENOMIC DNA]</scope>
    <source>
        <strain evidence="7 8">DSM 27710</strain>
    </source>
</reference>
<comment type="function">
    <text evidence="6">Methylates ribosomal protein L11.</text>
</comment>
<feature type="binding site" evidence="6">
    <location>
        <position position="168"/>
    </location>
    <ligand>
        <name>S-adenosyl-L-methionine</name>
        <dbReference type="ChEBI" id="CHEBI:59789"/>
    </ligand>
</feature>
<comment type="subcellular location">
    <subcellularLocation>
        <location evidence="6">Cytoplasm</location>
    </subcellularLocation>
</comment>
<dbReference type="SUPFAM" id="SSF53335">
    <property type="entry name" value="S-adenosyl-L-methionine-dependent methyltransferases"/>
    <property type="match status" value="1"/>
</dbReference>
<dbReference type="RefSeq" id="WP_050726349.1">
    <property type="nucleotide sequence ID" value="NZ_CP012332.1"/>
</dbReference>
<evidence type="ECO:0000313" key="8">
    <source>
        <dbReference type="Proteomes" id="UP000055590"/>
    </source>
</evidence>
<dbReference type="PATRIC" id="fig|1391653.3.peg.2627"/>
<keyword evidence="7" id="KW-0687">Ribonucleoprotein</keyword>
<keyword evidence="7" id="KW-0689">Ribosomal protein</keyword>
<dbReference type="NCBIfam" id="TIGR00406">
    <property type="entry name" value="prmA"/>
    <property type="match status" value="1"/>
</dbReference>
<keyword evidence="8" id="KW-1185">Reference proteome</keyword>
<organism evidence="7 8">
    <name type="scientific">Vulgatibacter incomptus</name>
    <dbReference type="NCBI Taxonomy" id="1391653"/>
    <lineage>
        <taxon>Bacteria</taxon>
        <taxon>Pseudomonadati</taxon>
        <taxon>Myxococcota</taxon>
        <taxon>Myxococcia</taxon>
        <taxon>Myxococcales</taxon>
        <taxon>Cystobacterineae</taxon>
        <taxon>Vulgatibacteraceae</taxon>
        <taxon>Vulgatibacter</taxon>
    </lineage>
</organism>
<dbReference type="EC" id="2.1.1.-" evidence="6"/>
<dbReference type="CDD" id="cd02440">
    <property type="entry name" value="AdoMet_MTases"/>
    <property type="match status" value="1"/>
</dbReference>
<dbReference type="GO" id="GO:0005737">
    <property type="term" value="C:cytoplasm"/>
    <property type="evidence" value="ECO:0007669"/>
    <property type="project" value="UniProtKB-SubCell"/>
</dbReference>
<dbReference type="InterPro" id="IPR004498">
    <property type="entry name" value="Ribosomal_PrmA_MeTrfase"/>
</dbReference>
<dbReference type="PANTHER" id="PTHR43648">
    <property type="entry name" value="ELECTRON TRANSFER FLAVOPROTEIN BETA SUBUNIT LYSINE METHYLTRANSFERASE"/>
    <property type="match status" value="1"/>
</dbReference>
<evidence type="ECO:0000256" key="5">
    <source>
        <dbReference type="ARBA" id="ARBA00022691"/>
    </source>
</evidence>
<accession>A0A0K1PF35</accession>
<name>A0A0K1PF35_9BACT</name>
<keyword evidence="2 6" id="KW-0963">Cytoplasm</keyword>
<feature type="binding site" evidence="6">
    <location>
        <position position="145"/>
    </location>
    <ligand>
        <name>S-adenosyl-L-methionine</name>
        <dbReference type="ChEBI" id="CHEBI:59789"/>
    </ligand>
</feature>
<dbReference type="STRING" id="1391653.AKJ08_2522"/>
<comment type="similarity">
    <text evidence="1 6">Belongs to the methyltransferase superfamily. PrmA family.</text>
</comment>
<dbReference type="KEGG" id="vin:AKJ08_2522"/>
<sequence>MPKYLALTFDVPAELCELAASLLHDADAQGVEIRDREVLPPPGMTPVPEGRAVAIGYFGDEVEGDPILAEVRAELEAQAEGQEIRAGLERLDDQNWSETWKLHFQPLHVGGRLWVLPPWERAPEGQIAVVIEPGMAFGTGGHATTALCLEGTLEALERRPSASAADIGCGSGILGIAAAKLGAKRVVMIDNDPVAVAVAKENAVANGCPSIATSDRPVESLGERFDLVLANILAGTLVELAEPIAACVAEGGDLLLSGILVSQAADVRAAYENQGLRAREQRISGEWALVWMERVAA</sequence>
<evidence type="ECO:0000256" key="3">
    <source>
        <dbReference type="ARBA" id="ARBA00022603"/>
    </source>
</evidence>
<dbReference type="PIRSF" id="PIRSF000401">
    <property type="entry name" value="RPL11_MTase"/>
    <property type="match status" value="1"/>
</dbReference>
<feature type="binding site" evidence="6">
    <location>
        <position position="190"/>
    </location>
    <ligand>
        <name>S-adenosyl-L-methionine</name>
        <dbReference type="ChEBI" id="CHEBI:59789"/>
    </ligand>
</feature>
<evidence type="ECO:0000313" key="7">
    <source>
        <dbReference type="EMBL" id="AKU92135.1"/>
    </source>
</evidence>
<evidence type="ECO:0000256" key="1">
    <source>
        <dbReference type="ARBA" id="ARBA00009741"/>
    </source>
</evidence>
<dbReference type="Pfam" id="PF06325">
    <property type="entry name" value="PrmA"/>
    <property type="match status" value="1"/>
</dbReference>
<keyword evidence="3 6" id="KW-0489">Methyltransferase</keyword>
<dbReference type="GO" id="GO:0032259">
    <property type="term" value="P:methylation"/>
    <property type="evidence" value="ECO:0007669"/>
    <property type="project" value="UniProtKB-KW"/>
</dbReference>
<dbReference type="GO" id="GO:0016279">
    <property type="term" value="F:protein-lysine N-methyltransferase activity"/>
    <property type="evidence" value="ECO:0007669"/>
    <property type="project" value="RHEA"/>
</dbReference>
<dbReference type="Proteomes" id="UP000055590">
    <property type="component" value="Chromosome"/>
</dbReference>
<evidence type="ECO:0000256" key="6">
    <source>
        <dbReference type="HAMAP-Rule" id="MF_00735"/>
    </source>
</evidence>
<dbReference type="Gene3D" id="3.40.50.150">
    <property type="entry name" value="Vaccinia Virus protein VP39"/>
    <property type="match status" value="1"/>
</dbReference>
<gene>
    <name evidence="6" type="primary">prmA</name>
    <name evidence="7" type="ORF">AKJ08_2522</name>
</gene>
<keyword evidence="5 6" id="KW-0949">S-adenosyl-L-methionine</keyword>
<dbReference type="GO" id="GO:0005840">
    <property type="term" value="C:ribosome"/>
    <property type="evidence" value="ECO:0007669"/>
    <property type="project" value="UniProtKB-KW"/>
</dbReference>
<proteinExistence type="inferred from homology"/>
<feature type="binding site" evidence="6">
    <location>
        <position position="231"/>
    </location>
    <ligand>
        <name>S-adenosyl-L-methionine</name>
        <dbReference type="ChEBI" id="CHEBI:59789"/>
    </ligand>
</feature>
<evidence type="ECO:0000256" key="4">
    <source>
        <dbReference type="ARBA" id="ARBA00022679"/>
    </source>
</evidence>
<dbReference type="AlphaFoldDB" id="A0A0K1PF35"/>
<dbReference type="EMBL" id="CP012332">
    <property type="protein sequence ID" value="AKU92135.1"/>
    <property type="molecule type" value="Genomic_DNA"/>
</dbReference>
<dbReference type="InterPro" id="IPR029063">
    <property type="entry name" value="SAM-dependent_MTases_sf"/>
</dbReference>
<evidence type="ECO:0000256" key="2">
    <source>
        <dbReference type="ARBA" id="ARBA00022490"/>
    </source>
</evidence>